<comment type="catalytic activity">
    <reaction evidence="2">
        <text>[protein]-peptidylproline (omega=180) = [protein]-peptidylproline (omega=0)</text>
        <dbReference type="Rhea" id="RHEA:16237"/>
        <dbReference type="Rhea" id="RHEA-COMP:10747"/>
        <dbReference type="Rhea" id="RHEA-COMP:10748"/>
        <dbReference type="ChEBI" id="CHEBI:83833"/>
        <dbReference type="ChEBI" id="CHEBI:83834"/>
        <dbReference type="EC" id="5.2.1.8"/>
    </reaction>
</comment>
<dbReference type="InterPro" id="IPR020892">
    <property type="entry name" value="Cyclophilin-type_PPIase_CS"/>
</dbReference>
<dbReference type="PROSITE" id="PS50072">
    <property type="entry name" value="CSA_PPIASE_2"/>
    <property type="match status" value="1"/>
</dbReference>
<comment type="subcellular location">
    <subcellularLocation>
        <location evidence="4">Nucleus</location>
    </subcellularLocation>
</comment>
<evidence type="ECO:0000256" key="6">
    <source>
        <dbReference type="ARBA" id="ARBA00022679"/>
    </source>
</evidence>
<reference evidence="13 14" key="1">
    <citation type="submission" date="2016-10" db="EMBL/GenBank/DDBJ databases">
        <title>The genome of Paramicrosporidium saccamoebae is the missing link in understanding Cryptomycota and Microsporidia evolution.</title>
        <authorList>
            <person name="Quandt C.A."/>
            <person name="Beaudet D."/>
            <person name="Corsaro D."/>
            <person name="Michel R."/>
            <person name="Corradi N."/>
            <person name="James T."/>
        </authorList>
    </citation>
    <scope>NUCLEOTIDE SEQUENCE [LARGE SCALE GENOMIC DNA]</scope>
    <source>
        <strain evidence="13 14">KSL3</strain>
    </source>
</reference>
<dbReference type="InterPro" id="IPR013083">
    <property type="entry name" value="Znf_RING/FYVE/PHD"/>
</dbReference>
<comment type="caution">
    <text evidence="13">The sequence shown here is derived from an EMBL/GenBank/DDBJ whole genome shotgun (WGS) entry which is preliminary data.</text>
</comment>
<dbReference type="GO" id="GO:0003755">
    <property type="term" value="F:peptidyl-prolyl cis-trans isomerase activity"/>
    <property type="evidence" value="ECO:0007669"/>
    <property type="project" value="UniProtKB-KW"/>
</dbReference>
<keyword evidence="6" id="KW-0808">Transferase</keyword>
<evidence type="ECO:0000313" key="14">
    <source>
        <dbReference type="Proteomes" id="UP000240830"/>
    </source>
</evidence>
<dbReference type="InterPro" id="IPR029000">
    <property type="entry name" value="Cyclophilin-like_dom_sf"/>
</dbReference>
<dbReference type="InterPro" id="IPR003613">
    <property type="entry name" value="Ubox_domain"/>
</dbReference>
<evidence type="ECO:0000259" key="11">
    <source>
        <dbReference type="PROSITE" id="PS50072"/>
    </source>
</evidence>
<dbReference type="EMBL" id="MTSL01000101">
    <property type="protein sequence ID" value="PJF18782.1"/>
    <property type="molecule type" value="Genomic_DNA"/>
</dbReference>
<evidence type="ECO:0000256" key="4">
    <source>
        <dbReference type="ARBA" id="ARBA00004123"/>
    </source>
</evidence>
<protein>
    <recommendedName>
        <fullName evidence="15">Peptidylprolyl isomerase</fullName>
    </recommendedName>
</protein>
<evidence type="ECO:0000259" key="12">
    <source>
        <dbReference type="PROSITE" id="PS51698"/>
    </source>
</evidence>
<dbReference type="InterPro" id="IPR002130">
    <property type="entry name" value="Cyclophilin-type_PPIase_dom"/>
</dbReference>
<dbReference type="GO" id="GO:0006457">
    <property type="term" value="P:protein folding"/>
    <property type="evidence" value="ECO:0007669"/>
    <property type="project" value="InterPro"/>
</dbReference>
<keyword evidence="9" id="KW-0413">Isomerase</keyword>
<dbReference type="PRINTS" id="PR00153">
    <property type="entry name" value="CSAPPISMRASE"/>
</dbReference>
<dbReference type="Proteomes" id="UP000240830">
    <property type="component" value="Unassembled WGS sequence"/>
</dbReference>
<dbReference type="InterPro" id="IPR026951">
    <property type="entry name" value="PPIL2_U-box_dom"/>
</dbReference>
<dbReference type="GO" id="GO:0061630">
    <property type="term" value="F:ubiquitin protein ligase activity"/>
    <property type="evidence" value="ECO:0007669"/>
    <property type="project" value="UniProtKB-EC"/>
</dbReference>
<dbReference type="GO" id="GO:0000209">
    <property type="term" value="P:protein polyubiquitination"/>
    <property type="evidence" value="ECO:0007669"/>
    <property type="project" value="TreeGrafter"/>
</dbReference>
<gene>
    <name evidence="13" type="ORF">PSACC_01396</name>
</gene>
<feature type="domain" description="U-box" evidence="12">
    <location>
        <begin position="175"/>
        <end position="248"/>
    </location>
</feature>
<dbReference type="SUPFAM" id="SSF50891">
    <property type="entry name" value="Cyclophilin-like"/>
    <property type="match status" value="1"/>
</dbReference>
<evidence type="ECO:0000313" key="13">
    <source>
        <dbReference type="EMBL" id="PJF18782.1"/>
    </source>
</evidence>
<evidence type="ECO:0000256" key="7">
    <source>
        <dbReference type="ARBA" id="ARBA00022786"/>
    </source>
</evidence>
<feature type="domain" description="PPIase cyclophilin-type" evidence="11">
    <location>
        <begin position="409"/>
        <end position="555"/>
    </location>
</feature>
<comment type="function">
    <text evidence="3">May catalyze the cis-trans isomerization of proline imidic peptide bonds in oligopeptides thereby assisting the folding of proteins. May also function as a chaperone, playing a role in intracellular transport of proteins. May also have a protein ubiquitin ligase activity acting as an E3 ubiquitin protein ligase or as a ubiquitin-ubiquitin ligase promoting elongation of ubiquitin chains on proteins.</text>
</comment>
<name>A0A2H9TM30_9FUNG</name>
<proteinExistence type="inferred from homology"/>
<dbReference type="PROSITE" id="PS00170">
    <property type="entry name" value="CSA_PPIASE_1"/>
    <property type="match status" value="1"/>
</dbReference>
<comment type="similarity">
    <text evidence="5">Belongs to the cyclophilin-type PPIase family. PPIL2 subfamily.</text>
</comment>
<dbReference type="SUPFAM" id="SSF57850">
    <property type="entry name" value="RING/U-box"/>
    <property type="match status" value="1"/>
</dbReference>
<keyword evidence="14" id="KW-1185">Reference proteome</keyword>
<dbReference type="FunFam" id="2.40.100.10:FF:000014">
    <property type="entry name" value="Peptidyl-prolyl cis-trans isomerase cyp65"/>
    <property type="match status" value="1"/>
</dbReference>
<evidence type="ECO:0000256" key="10">
    <source>
        <dbReference type="ARBA" id="ARBA00023242"/>
    </source>
</evidence>
<dbReference type="PANTHER" id="PTHR45625">
    <property type="entry name" value="PEPTIDYL-PROLYL CIS-TRANS ISOMERASE-RELATED"/>
    <property type="match status" value="1"/>
</dbReference>
<dbReference type="CDD" id="cd16663">
    <property type="entry name" value="RING-Ubox_PPIL2"/>
    <property type="match status" value="1"/>
</dbReference>
<evidence type="ECO:0000256" key="8">
    <source>
        <dbReference type="ARBA" id="ARBA00023110"/>
    </source>
</evidence>
<accession>A0A2H9TM30</accession>
<dbReference type="FunFam" id="3.30.40.10:FF:000079">
    <property type="entry name" value="Peptidyl-prolyl cis-trans isomerase 2"/>
    <property type="match status" value="1"/>
</dbReference>
<dbReference type="STRING" id="1246581.A0A2H9TM30"/>
<keyword evidence="8" id="KW-0697">Rotamase</keyword>
<dbReference type="Gene3D" id="3.30.40.10">
    <property type="entry name" value="Zinc/RING finger domain, C3HC4 (zinc finger)"/>
    <property type="match status" value="1"/>
</dbReference>
<evidence type="ECO:0000256" key="1">
    <source>
        <dbReference type="ARBA" id="ARBA00000900"/>
    </source>
</evidence>
<evidence type="ECO:0000256" key="2">
    <source>
        <dbReference type="ARBA" id="ARBA00000971"/>
    </source>
</evidence>
<dbReference type="Pfam" id="PF00160">
    <property type="entry name" value="Pro_isomerase"/>
    <property type="match status" value="1"/>
</dbReference>
<dbReference type="PANTHER" id="PTHR45625:SF1">
    <property type="entry name" value="RING-TYPE E3 UBIQUITIN-PROTEIN LIGASE PPIL2"/>
    <property type="match status" value="1"/>
</dbReference>
<evidence type="ECO:0000256" key="5">
    <source>
        <dbReference type="ARBA" id="ARBA00007930"/>
    </source>
</evidence>
<sequence length="599" mass="65097">MPRRATTAHEPSRVPPSTVIAAMNTGRDTCSSMSRPPLHDNMYIAMVKPPSAPITTNASIHIHNPNVAATTPEAKQTSKVTVSPYCQCNSRFVIMVKAKRAPPMKQHVARTVRKRRIPKKRRSRPINIASTPYMMTGTCGLTKMELILDKLYITYGEWATDFGGAKKKTLDGEFKGLPFDYCALTLAPFTVPVCAPDGVVFDLSHIVPYLERHGTHPTTGVSLGCSDLTRLHYSKNAAGETHCPVTLKAFTDYSHIVANRRTGRVYSAEGLKQLDGRDYFTDEKFSKSDVIVLQDPRLLEGRNMAAFTHVRQARLDQLNAVETDGPESTTTATGLGSTATATATAIASGPGSTTTGIVTSSGSTTTGTATFVTSATSTAATLMSRPQTVDKETEMFQAITKPGKAVIRTNLGDLHLELYCPRVPRTCYNFLTLSRRGYYDDCRFHRLIPGFVIQGGDPSGTGGGGKSCWNKPFANEIVSTLSHSSRGILSMANKGPHSNGSQFFITFDAATHLDRLHPVFGKVVGGWDVLDKMEATATDSAARPTKAITIQSVVILYDPFEEYQQPKPGKPKVDPTIMVKRAKTSANTPLTIGKYIKKT</sequence>
<dbReference type="Gene3D" id="2.40.100.10">
    <property type="entry name" value="Cyclophilin-like"/>
    <property type="match status" value="1"/>
</dbReference>
<evidence type="ECO:0008006" key="15">
    <source>
        <dbReference type="Google" id="ProtNLM"/>
    </source>
</evidence>
<evidence type="ECO:0000256" key="3">
    <source>
        <dbReference type="ARBA" id="ARBA00003697"/>
    </source>
</evidence>
<dbReference type="PROSITE" id="PS51698">
    <property type="entry name" value="U_BOX"/>
    <property type="match status" value="1"/>
</dbReference>
<keyword evidence="10" id="KW-0539">Nucleus</keyword>
<dbReference type="InterPro" id="IPR044666">
    <property type="entry name" value="Cyclophilin_A-like"/>
</dbReference>
<comment type="catalytic activity">
    <reaction evidence="1">
        <text>S-ubiquitinyl-[E2 ubiquitin-conjugating enzyme]-L-cysteine + [acceptor protein]-L-lysine = [E2 ubiquitin-conjugating enzyme]-L-cysteine + N(6)-ubiquitinyl-[acceptor protein]-L-lysine.</text>
        <dbReference type="EC" id="2.3.2.27"/>
    </reaction>
</comment>
<evidence type="ECO:0000256" key="9">
    <source>
        <dbReference type="ARBA" id="ARBA00023235"/>
    </source>
</evidence>
<dbReference type="SMART" id="SM00504">
    <property type="entry name" value="Ubox"/>
    <property type="match status" value="1"/>
</dbReference>
<keyword evidence="7" id="KW-0833">Ubl conjugation pathway</keyword>
<organism evidence="13 14">
    <name type="scientific">Paramicrosporidium saccamoebae</name>
    <dbReference type="NCBI Taxonomy" id="1246581"/>
    <lineage>
        <taxon>Eukaryota</taxon>
        <taxon>Fungi</taxon>
        <taxon>Fungi incertae sedis</taxon>
        <taxon>Cryptomycota</taxon>
        <taxon>Cryptomycota incertae sedis</taxon>
        <taxon>Paramicrosporidium</taxon>
    </lineage>
</organism>
<dbReference type="AlphaFoldDB" id="A0A2H9TM30"/>
<dbReference type="GO" id="GO:0071013">
    <property type="term" value="C:catalytic step 2 spliceosome"/>
    <property type="evidence" value="ECO:0007669"/>
    <property type="project" value="TreeGrafter"/>
</dbReference>
<dbReference type="OrthoDB" id="407558at2759"/>